<comment type="caution">
    <text evidence="1">The sequence shown here is derived from an EMBL/GenBank/DDBJ whole genome shotgun (WGS) entry which is preliminary data.</text>
</comment>
<sequence>MFLNKINILLRFQQNLILFAYFLIFSKSVIAEPSKNNVLPINKQQFVNQAENFAQQRTIPSQQIQAIRKWE</sequence>
<dbReference type="EMBL" id="RCBY01000020">
    <property type="protein sequence ID" value="RQH51417.1"/>
    <property type="molecule type" value="Genomic_DNA"/>
</dbReference>
<dbReference type="RefSeq" id="WP_124145217.1">
    <property type="nucleotide sequence ID" value="NZ_CAWOKI010000071.1"/>
</dbReference>
<evidence type="ECO:0000313" key="2">
    <source>
        <dbReference type="Proteomes" id="UP000269154"/>
    </source>
</evidence>
<keyword evidence="2" id="KW-1185">Reference proteome</keyword>
<protein>
    <submittedName>
        <fullName evidence="1">Uncharacterized protein</fullName>
    </submittedName>
</protein>
<gene>
    <name evidence="1" type="ORF">D5R40_05890</name>
</gene>
<dbReference type="AlphaFoldDB" id="A0A3N6NQ40"/>
<proteinExistence type="predicted"/>
<name>A0A3N6NQ40_9CYAN</name>
<accession>A0A3N6NQ40</accession>
<evidence type="ECO:0000313" key="1">
    <source>
        <dbReference type="EMBL" id="RQH51417.1"/>
    </source>
</evidence>
<dbReference type="Proteomes" id="UP000269154">
    <property type="component" value="Unassembled WGS sequence"/>
</dbReference>
<organism evidence="1 2">
    <name type="scientific">Okeania hirsuta</name>
    <dbReference type="NCBI Taxonomy" id="1458930"/>
    <lineage>
        <taxon>Bacteria</taxon>
        <taxon>Bacillati</taxon>
        <taxon>Cyanobacteriota</taxon>
        <taxon>Cyanophyceae</taxon>
        <taxon>Oscillatoriophycideae</taxon>
        <taxon>Oscillatoriales</taxon>
        <taxon>Microcoleaceae</taxon>
        <taxon>Okeania</taxon>
    </lineage>
</organism>
<reference evidence="1 2" key="1">
    <citation type="journal article" date="2018" name="ACS Chem. Biol.">
        <title>Ketoreductase domain dysfunction expands chemodiversity: malyngamide biosynthesis in the cyanobacterium Okeania hirsuta.</title>
        <authorList>
            <person name="Moss N.A."/>
            <person name="Leao T."/>
            <person name="Rankin M."/>
            <person name="McCullough T.M."/>
            <person name="Qu P."/>
            <person name="Korobeynikov A."/>
            <person name="Smith J.L."/>
            <person name="Gerwick L."/>
            <person name="Gerwick W.H."/>
        </authorList>
    </citation>
    <scope>NUCLEOTIDE SEQUENCE [LARGE SCALE GENOMIC DNA]</scope>
    <source>
        <strain evidence="1 2">PAB10Feb10-1</strain>
    </source>
</reference>